<dbReference type="EMBL" id="JAWZYT010000768">
    <property type="protein sequence ID" value="KAK4319255.1"/>
    <property type="molecule type" value="Genomic_DNA"/>
</dbReference>
<comment type="caution">
    <text evidence="2">The sequence shown here is derived from an EMBL/GenBank/DDBJ whole genome shotgun (WGS) entry which is preliminary data.</text>
</comment>
<dbReference type="AlphaFoldDB" id="A0AAE1Q4A4"/>
<gene>
    <name evidence="2" type="ORF">Pmani_009793</name>
</gene>
<feature type="compositionally biased region" description="Basic and acidic residues" evidence="1">
    <location>
        <begin position="1"/>
        <end position="21"/>
    </location>
</feature>
<name>A0AAE1Q4A4_9EUCA</name>
<evidence type="ECO:0000313" key="3">
    <source>
        <dbReference type="Proteomes" id="UP001292094"/>
    </source>
</evidence>
<accession>A0AAE1Q4A4</accession>
<sequence length="277" mass="33222">MSRRGEYSLHQSTKHDIEKSGRKSRKDLGPFPVLRSRSLSPNVPYLYPDSSNENLDNKYRRGWYRVDYGGTQDPQMWFLPRFSDRLKFLEYHVDRKMAEPRASSVPPMAENTVRTVARYTKPTTTTVGLPSYNYSSLYYPYRNWNTYSPIVGPYSGRLWSSLSRWPYSYSHYWDSPSLDTKLLLDKADRVLSRTSWIPQYYRGYNRYLPSSYYDYDYYYPSLRTSSYLDDDYLSYRYRPRIYDHSYRASSVPRTTTTYSYSLDRPRPITTTRTYYAW</sequence>
<evidence type="ECO:0000313" key="2">
    <source>
        <dbReference type="EMBL" id="KAK4319255.1"/>
    </source>
</evidence>
<dbReference type="Proteomes" id="UP001292094">
    <property type="component" value="Unassembled WGS sequence"/>
</dbReference>
<reference evidence="2" key="1">
    <citation type="submission" date="2023-11" db="EMBL/GenBank/DDBJ databases">
        <title>Genome assemblies of two species of porcelain crab, Petrolisthes cinctipes and Petrolisthes manimaculis (Anomura: Porcellanidae).</title>
        <authorList>
            <person name="Angst P."/>
        </authorList>
    </citation>
    <scope>NUCLEOTIDE SEQUENCE</scope>
    <source>
        <strain evidence="2">PB745_02</strain>
        <tissue evidence="2">Gill</tissue>
    </source>
</reference>
<proteinExistence type="predicted"/>
<evidence type="ECO:0000256" key="1">
    <source>
        <dbReference type="SAM" id="MobiDB-lite"/>
    </source>
</evidence>
<feature type="region of interest" description="Disordered" evidence="1">
    <location>
        <begin position="1"/>
        <end position="35"/>
    </location>
</feature>
<organism evidence="2 3">
    <name type="scientific">Petrolisthes manimaculis</name>
    <dbReference type="NCBI Taxonomy" id="1843537"/>
    <lineage>
        <taxon>Eukaryota</taxon>
        <taxon>Metazoa</taxon>
        <taxon>Ecdysozoa</taxon>
        <taxon>Arthropoda</taxon>
        <taxon>Crustacea</taxon>
        <taxon>Multicrustacea</taxon>
        <taxon>Malacostraca</taxon>
        <taxon>Eumalacostraca</taxon>
        <taxon>Eucarida</taxon>
        <taxon>Decapoda</taxon>
        <taxon>Pleocyemata</taxon>
        <taxon>Anomura</taxon>
        <taxon>Galatheoidea</taxon>
        <taxon>Porcellanidae</taxon>
        <taxon>Petrolisthes</taxon>
    </lineage>
</organism>
<keyword evidence="3" id="KW-1185">Reference proteome</keyword>
<protein>
    <submittedName>
        <fullName evidence="2">Uncharacterized protein</fullName>
    </submittedName>
</protein>